<accession>A0ABR1XX37</accession>
<feature type="domain" description="Xylanolytic transcriptional activator regulatory" evidence="8">
    <location>
        <begin position="62"/>
        <end position="160"/>
    </location>
</feature>
<evidence type="ECO:0000313" key="10">
    <source>
        <dbReference type="Proteomes" id="UP001456524"/>
    </source>
</evidence>
<comment type="caution">
    <text evidence="9">The sequence shown here is derived from an EMBL/GenBank/DDBJ whole genome shotgun (WGS) entry which is preliminary data.</text>
</comment>
<dbReference type="EMBL" id="JBBWUH010000004">
    <property type="protein sequence ID" value="KAK8169949.1"/>
    <property type="molecule type" value="Genomic_DNA"/>
</dbReference>
<evidence type="ECO:0000256" key="2">
    <source>
        <dbReference type="ARBA" id="ARBA00022723"/>
    </source>
</evidence>
<dbReference type="Pfam" id="PF04082">
    <property type="entry name" value="Fungal_trans"/>
    <property type="match status" value="1"/>
</dbReference>
<evidence type="ECO:0000256" key="6">
    <source>
        <dbReference type="ARBA" id="ARBA00023242"/>
    </source>
</evidence>
<proteinExistence type="predicted"/>
<evidence type="ECO:0000313" key="9">
    <source>
        <dbReference type="EMBL" id="KAK8169949.1"/>
    </source>
</evidence>
<keyword evidence="6" id="KW-0539">Nucleus</keyword>
<keyword evidence="2" id="KW-0479">Metal-binding</keyword>
<keyword evidence="10" id="KW-1185">Reference proteome</keyword>
<evidence type="ECO:0000256" key="3">
    <source>
        <dbReference type="ARBA" id="ARBA00022737"/>
    </source>
</evidence>
<keyword evidence="5" id="KW-0862">Zinc</keyword>
<evidence type="ECO:0000256" key="4">
    <source>
        <dbReference type="ARBA" id="ARBA00022771"/>
    </source>
</evidence>
<name>A0ABR1XX37_9PEZI</name>
<dbReference type="InterPro" id="IPR051059">
    <property type="entry name" value="VerF-like"/>
</dbReference>
<sequence>MRKFADAPHEPARPVGPAHKSRPRFRDLDYSPESRHQRMQTVCALLLVTAFATREDHPETIREATELQSSLSRCPRELSLRDEPSSIDEAGKDWHEWAHVEMDRRTKLIAFCFLTIHTVTHNLPPIILGNEIQLRLPCSSQKWNAASATEWMALSSSASDPEPIFQEAFKSLFLNQDGEPRLPAHFASPLRNFVLILALI</sequence>
<gene>
    <name evidence="9" type="ORF">IWX90DRAFT_194309</name>
</gene>
<evidence type="ECO:0000256" key="5">
    <source>
        <dbReference type="ARBA" id="ARBA00022833"/>
    </source>
</evidence>
<comment type="subcellular location">
    <subcellularLocation>
        <location evidence="1">Nucleus</location>
    </subcellularLocation>
</comment>
<evidence type="ECO:0000256" key="7">
    <source>
        <dbReference type="SAM" id="MobiDB-lite"/>
    </source>
</evidence>
<keyword evidence="3" id="KW-0677">Repeat</keyword>
<reference evidence="9 10" key="1">
    <citation type="journal article" date="2022" name="G3 (Bethesda)">
        <title>Enemy or ally: a genomic approach to elucidate the lifestyle of Phyllosticta citrichinaensis.</title>
        <authorList>
            <person name="Buijs V.A."/>
            <person name="Groenewald J.Z."/>
            <person name="Haridas S."/>
            <person name="LaButti K.M."/>
            <person name="Lipzen A."/>
            <person name="Martin F.M."/>
            <person name="Barry K."/>
            <person name="Grigoriev I.V."/>
            <person name="Crous P.W."/>
            <person name="Seidl M.F."/>
        </authorList>
    </citation>
    <scope>NUCLEOTIDE SEQUENCE [LARGE SCALE GENOMIC DNA]</scope>
    <source>
        <strain evidence="9 10">CBS 129764</strain>
    </source>
</reference>
<evidence type="ECO:0000256" key="1">
    <source>
        <dbReference type="ARBA" id="ARBA00004123"/>
    </source>
</evidence>
<organism evidence="9 10">
    <name type="scientific">Phyllosticta citrichinensis</name>
    <dbReference type="NCBI Taxonomy" id="1130410"/>
    <lineage>
        <taxon>Eukaryota</taxon>
        <taxon>Fungi</taxon>
        <taxon>Dikarya</taxon>
        <taxon>Ascomycota</taxon>
        <taxon>Pezizomycotina</taxon>
        <taxon>Dothideomycetes</taxon>
        <taxon>Dothideomycetes incertae sedis</taxon>
        <taxon>Botryosphaeriales</taxon>
        <taxon>Phyllostictaceae</taxon>
        <taxon>Phyllosticta</taxon>
    </lineage>
</organism>
<dbReference type="InterPro" id="IPR007219">
    <property type="entry name" value="XnlR_reg_dom"/>
</dbReference>
<keyword evidence="4" id="KW-0863">Zinc-finger</keyword>
<protein>
    <recommendedName>
        <fullName evidence="8">Xylanolytic transcriptional activator regulatory domain-containing protein</fullName>
    </recommendedName>
</protein>
<evidence type="ECO:0000259" key="8">
    <source>
        <dbReference type="Pfam" id="PF04082"/>
    </source>
</evidence>
<dbReference type="Proteomes" id="UP001456524">
    <property type="component" value="Unassembled WGS sequence"/>
</dbReference>
<feature type="region of interest" description="Disordered" evidence="7">
    <location>
        <begin position="1"/>
        <end position="28"/>
    </location>
</feature>
<dbReference type="PANTHER" id="PTHR40626">
    <property type="entry name" value="MIP31509P"/>
    <property type="match status" value="1"/>
</dbReference>
<feature type="compositionally biased region" description="Basic and acidic residues" evidence="7">
    <location>
        <begin position="1"/>
        <end position="12"/>
    </location>
</feature>
<dbReference type="PANTHER" id="PTHR40626:SF10">
    <property type="entry name" value="C2H2-TYPE DOMAIN-CONTAINING PROTEIN"/>
    <property type="match status" value="1"/>
</dbReference>